<gene>
    <name evidence="1" type="ORF">M5J06_02790</name>
</gene>
<proteinExistence type="predicted"/>
<evidence type="ECO:0000313" key="2">
    <source>
        <dbReference type="Proteomes" id="UP001203579"/>
    </source>
</evidence>
<protein>
    <submittedName>
        <fullName evidence="1">Uncharacterized protein</fullName>
    </submittedName>
</protein>
<comment type="caution">
    <text evidence="1">The sequence shown here is derived from an EMBL/GenBank/DDBJ whole genome shotgun (WGS) entry which is preliminary data.</text>
</comment>
<reference evidence="1 2" key="1">
    <citation type="submission" date="2022-05" db="EMBL/GenBank/DDBJ databases">
        <title>Corynebacterium sp. B5-R-101 sp. nov., isolated from human feces.</title>
        <authorList>
            <person name="Shamsuzzaman M."/>
            <person name="Dahal R.H."/>
        </authorList>
    </citation>
    <scope>NUCLEOTIDE SEQUENCE [LARGE SCALE GENOMIC DNA]</scope>
    <source>
        <strain evidence="1 2">B5-R-101</strain>
    </source>
</reference>
<accession>A0ABT0T7X3</accession>
<sequence>MSSSGELHETSAMTQAAVDMIPASVREHRSHAAESSLIICLATLALGKISSSTLKHPTDIHEPAAPR</sequence>
<name>A0ABT0T7X3_9CORY</name>
<evidence type="ECO:0000313" key="1">
    <source>
        <dbReference type="EMBL" id="MCL8493070.1"/>
    </source>
</evidence>
<dbReference type="RefSeq" id="WP_232748500.1">
    <property type="nucleotide sequence ID" value="NZ_JAMFTR010000001.1"/>
</dbReference>
<keyword evidence="2" id="KW-1185">Reference proteome</keyword>
<dbReference type="Proteomes" id="UP001203579">
    <property type="component" value="Unassembled WGS sequence"/>
</dbReference>
<organism evidence="1 2">
    <name type="scientific">Corynebacterium intestinale</name>
    <dbReference type="NCBI Taxonomy" id="2943492"/>
    <lineage>
        <taxon>Bacteria</taxon>
        <taxon>Bacillati</taxon>
        <taxon>Actinomycetota</taxon>
        <taxon>Actinomycetes</taxon>
        <taxon>Mycobacteriales</taxon>
        <taxon>Corynebacteriaceae</taxon>
        <taxon>Corynebacterium</taxon>
    </lineage>
</organism>
<dbReference type="EMBL" id="JAMKFF010000001">
    <property type="protein sequence ID" value="MCL8493070.1"/>
    <property type="molecule type" value="Genomic_DNA"/>
</dbReference>